<evidence type="ECO:0000313" key="1">
    <source>
        <dbReference type="EMBL" id="QHU28759.1"/>
    </source>
</evidence>
<dbReference type="AlphaFoldDB" id="A0A6C0LCT6"/>
<reference evidence="1" key="1">
    <citation type="journal article" date="2020" name="Nature">
        <title>Giant virus diversity and host interactions through global metagenomics.</title>
        <authorList>
            <person name="Schulz F."/>
            <person name="Roux S."/>
            <person name="Paez-Espino D."/>
            <person name="Jungbluth S."/>
            <person name="Walsh D.A."/>
            <person name="Denef V.J."/>
            <person name="McMahon K.D."/>
            <person name="Konstantinidis K.T."/>
            <person name="Eloe-Fadrosh E.A."/>
            <person name="Kyrpides N.C."/>
            <person name="Woyke T."/>
        </authorList>
    </citation>
    <scope>NUCLEOTIDE SEQUENCE</scope>
    <source>
        <strain evidence="1">GVMAG-M-3300027791-30</strain>
    </source>
</reference>
<name>A0A6C0LCT6_9ZZZZ</name>
<protein>
    <submittedName>
        <fullName evidence="1">Uncharacterized protein</fullName>
    </submittedName>
</protein>
<proteinExistence type="predicted"/>
<dbReference type="EMBL" id="MN740474">
    <property type="protein sequence ID" value="QHU28759.1"/>
    <property type="molecule type" value="Genomic_DNA"/>
</dbReference>
<organism evidence="1">
    <name type="scientific">viral metagenome</name>
    <dbReference type="NCBI Taxonomy" id="1070528"/>
    <lineage>
        <taxon>unclassified sequences</taxon>
        <taxon>metagenomes</taxon>
        <taxon>organismal metagenomes</taxon>
    </lineage>
</organism>
<accession>A0A6C0LCT6</accession>
<sequence>MSVNISVSNKNNTCNDILQKLIKYNINCRSIDTMSIIDYSIEKGCLLTFDNNYSSKKSINKLWNIINSNDNYICSHLKIDGIFDGCIFDYIKCNNCPGNINK</sequence>